<evidence type="ECO:0000313" key="22">
    <source>
        <dbReference type="Proteomes" id="UP001630127"/>
    </source>
</evidence>
<evidence type="ECO:0000256" key="8">
    <source>
        <dbReference type="ARBA" id="ARBA00023002"/>
    </source>
</evidence>
<evidence type="ECO:0000256" key="5">
    <source>
        <dbReference type="ARBA" id="ARBA00022617"/>
    </source>
</evidence>
<dbReference type="InterPro" id="IPR010255">
    <property type="entry name" value="Haem_peroxidase_sf"/>
</dbReference>
<dbReference type="FunFam" id="1.10.520.10:FF:000010">
    <property type="entry name" value="Peroxidase"/>
    <property type="match status" value="1"/>
</dbReference>
<dbReference type="PANTHER" id="PTHR31517">
    <property type="match status" value="1"/>
</dbReference>
<evidence type="ECO:0000259" key="20">
    <source>
        <dbReference type="PROSITE" id="PS50873"/>
    </source>
</evidence>
<feature type="site" description="Transition state stabilizer" evidence="17">
    <location>
        <position position="62"/>
    </location>
</feature>
<keyword evidence="9 16" id="KW-0408">Iron</keyword>
<evidence type="ECO:0000256" key="6">
    <source>
        <dbReference type="ARBA" id="ARBA00022723"/>
    </source>
</evidence>
<dbReference type="AlphaFoldDB" id="A0ABD3AL62"/>
<evidence type="ECO:0000313" key="21">
    <source>
        <dbReference type="EMBL" id="KAL3531916.1"/>
    </source>
</evidence>
<keyword evidence="13 19" id="KW-0376">Hydrogen peroxide</keyword>
<evidence type="ECO:0000256" key="1">
    <source>
        <dbReference type="ARBA" id="ARBA00000189"/>
    </source>
</evidence>
<protein>
    <recommendedName>
        <fullName evidence="3 19">Peroxidase</fullName>
        <ecNumber evidence="3 19">1.11.1.7</ecNumber>
    </recommendedName>
</protein>
<evidence type="ECO:0000256" key="15">
    <source>
        <dbReference type="PIRSR" id="PIRSR600823-2"/>
    </source>
</evidence>
<dbReference type="PANTHER" id="PTHR31517:SF80">
    <property type="entry name" value="PEROXIDASE"/>
    <property type="match status" value="1"/>
</dbReference>
<evidence type="ECO:0000256" key="10">
    <source>
        <dbReference type="ARBA" id="ARBA00023108"/>
    </source>
</evidence>
<evidence type="ECO:0000256" key="4">
    <source>
        <dbReference type="ARBA" id="ARBA00022559"/>
    </source>
</evidence>
<keyword evidence="4 19" id="KW-0575">Peroxidase</keyword>
<dbReference type="Pfam" id="PF00141">
    <property type="entry name" value="peroxidase"/>
    <property type="match status" value="1"/>
</dbReference>
<keyword evidence="6 16" id="KW-0479">Metal-binding</keyword>
<comment type="catalytic activity">
    <reaction evidence="1 19">
        <text>2 a phenolic donor + H2O2 = 2 a phenolic radical donor + 2 H2O</text>
        <dbReference type="Rhea" id="RHEA:56136"/>
        <dbReference type="ChEBI" id="CHEBI:15377"/>
        <dbReference type="ChEBI" id="CHEBI:16240"/>
        <dbReference type="ChEBI" id="CHEBI:139520"/>
        <dbReference type="ChEBI" id="CHEBI:139521"/>
        <dbReference type="EC" id="1.11.1.7"/>
    </reaction>
</comment>
<feature type="binding site" evidence="16">
    <location>
        <position position="245"/>
    </location>
    <ligand>
        <name>Ca(2+)</name>
        <dbReference type="ChEBI" id="CHEBI:29108"/>
        <label>2</label>
    </ligand>
</feature>
<dbReference type="GO" id="GO:0006979">
    <property type="term" value="P:response to oxidative stress"/>
    <property type="evidence" value="ECO:0007669"/>
    <property type="project" value="UniProtKB-UniRule"/>
</dbReference>
<feature type="chain" id="PRO_5044527403" description="Peroxidase" evidence="19">
    <location>
        <begin position="25"/>
        <end position="324"/>
    </location>
</feature>
<dbReference type="PRINTS" id="PR00458">
    <property type="entry name" value="PEROXIDASE"/>
</dbReference>
<reference evidence="21 22" key="1">
    <citation type="submission" date="2024-11" db="EMBL/GenBank/DDBJ databases">
        <title>A near-complete genome assembly of Cinchona calisaya.</title>
        <authorList>
            <person name="Lian D.C."/>
            <person name="Zhao X.W."/>
            <person name="Wei L."/>
        </authorList>
    </citation>
    <scope>NUCLEOTIDE SEQUENCE [LARGE SCALE GENOMIC DNA]</scope>
    <source>
        <tissue evidence="21">Nenye</tissue>
    </source>
</reference>
<feature type="binding site" evidence="16">
    <location>
        <position position="67"/>
    </location>
    <ligand>
        <name>Ca(2+)</name>
        <dbReference type="ChEBI" id="CHEBI:29108"/>
        <label>1</label>
    </ligand>
</feature>
<dbReference type="CDD" id="cd00693">
    <property type="entry name" value="secretory_peroxidase"/>
    <property type="match status" value="1"/>
</dbReference>
<feature type="disulfide bond" evidence="18">
    <location>
        <begin position="35"/>
        <end position="114"/>
    </location>
</feature>
<dbReference type="PROSITE" id="PS50873">
    <property type="entry name" value="PEROXIDASE_4"/>
    <property type="match status" value="1"/>
</dbReference>
<feature type="domain" description="Plant heme peroxidase family profile" evidence="20">
    <location>
        <begin position="25"/>
        <end position="322"/>
    </location>
</feature>
<dbReference type="InterPro" id="IPR000823">
    <property type="entry name" value="Peroxidase_pln"/>
</dbReference>
<evidence type="ECO:0000256" key="16">
    <source>
        <dbReference type="PIRSR" id="PIRSR600823-3"/>
    </source>
</evidence>
<comment type="cofactor">
    <cofactor evidence="16 19">
        <name>heme b</name>
        <dbReference type="ChEBI" id="CHEBI:60344"/>
    </cofactor>
    <text evidence="16 19">Binds 1 heme b (iron(II)-protoporphyrin IX) group per subunit.</text>
</comment>
<dbReference type="EC" id="1.11.1.7" evidence="3 19"/>
<keyword evidence="19" id="KW-0964">Secreted</keyword>
<evidence type="ECO:0000256" key="11">
    <source>
        <dbReference type="ARBA" id="ARBA00023157"/>
    </source>
</evidence>
<evidence type="ECO:0000256" key="13">
    <source>
        <dbReference type="ARBA" id="ARBA00023324"/>
    </source>
</evidence>
<dbReference type="GO" id="GO:0005576">
    <property type="term" value="C:extracellular region"/>
    <property type="evidence" value="ECO:0007669"/>
    <property type="project" value="UniProtKB-SubCell"/>
</dbReference>
<feature type="disulfide bond" evidence="18">
    <location>
        <begin position="120"/>
        <end position="318"/>
    </location>
</feature>
<keyword evidence="22" id="KW-1185">Reference proteome</keyword>
<keyword evidence="12" id="KW-0325">Glycoprotein</keyword>
<comment type="caution">
    <text evidence="21">The sequence shown here is derived from an EMBL/GenBank/DDBJ whole genome shotgun (WGS) entry which is preliminary data.</text>
</comment>
<dbReference type="GO" id="GO:0048511">
    <property type="term" value="P:rhythmic process"/>
    <property type="evidence" value="ECO:0007669"/>
    <property type="project" value="UniProtKB-KW"/>
</dbReference>
<comment type="similarity">
    <text evidence="19">Belongs to the peroxidase family. Classical plant (class III) peroxidase subfamily.</text>
</comment>
<evidence type="ECO:0000256" key="3">
    <source>
        <dbReference type="ARBA" id="ARBA00012313"/>
    </source>
</evidence>
<evidence type="ECO:0000256" key="18">
    <source>
        <dbReference type="PIRSR" id="PIRSR600823-5"/>
    </source>
</evidence>
<feature type="signal peptide" evidence="19">
    <location>
        <begin position="1"/>
        <end position="24"/>
    </location>
</feature>
<sequence>MANKNSFVLPLLILLLLQFYCAKSELQLNYYSESCPRAEEIVKEQVTKLYDKHYTTAISWMRNLFHDCIVKSCDASLLLDNANGIESEKNSDRSFAMRGFRYFDIIKEALENECPNTVSCADIVALTARDGVALLGGPKIEMKTGRKDSKVSYAAEVDTLIPNHNDSMATVLSRFHSVGLDTEATVALLGAHSVGRVHCVNIVHRLYPKVDPTLNPAHAEYLKHRCPPPGKEKKPVEYSRNDLTTPLVLDNMYYKNILDGKGLLIVDQELTTDPRTSPFVKKMAADNDYFHHQFARALRILSEINPLLGDQGEIRKDCRFVNTH</sequence>
<dbReference type="FunFam" id="1.10.420.10:FF:000007">
    <property type="entry name" value="Peroxidase"/>
    <property type="match status" value="1"/>
</dbReference>
<feature type="disulfide bond" evidence="18">
    <location>
        <begin position="199"/>
        <end position="226"/>
    </location>
</feature>
<evidence type="ECO:0000256" key="12">
    <source>
        <dbReference type="ARBA" id="ARBA00023180"/>
    </source>
</evidence>
<comment type="function">
    <text evidence="2">Removal of H(2)O(2), oxidation of toxic reductants, biosynthesis and degradation of lignin, suberization, auxin catabolism, response to environmental stresses such as wounding, pathogen attack and oxidative stress. These functions might be dependent on each isozyme/isoform in each plant tissue.</text>
</comment>
<keyword evidence="7 19" id="KW-0732">Signal</keyword>
<feature type="binding site" evidence="16">
    <location>
        <position position="88"/>
    </location>
    <ligand>
        <name>Ca(2+)</name>
        <dbReference type="ChEBI" id="CHEBI:29108"/>
        <label>1</label>
    </ligand>
</feature>
<keyword evidence="11 18" id="KW-1015">Disulfide bond</keyword>
<feature type="binding site" description="axial binding residue" evidence="16">
    <location>
        <position position="192"/>
    </location>
    <ligand>
        <name>heme b</name>
        <dbReference type="ChEBI" id="CHEBI:60344"/>
    </ligand>
    <ligandPart>
        <name>Fe</name>
        <dbReference type="ChEBI" id="CHEBI:18248"/>
    </ligandPart>
</feature>
<keyword evidence="8 19" id="KW-0560">Oxidoreductase</keyword>
<evidence type="ECO:0000256" key="19">
    <source>
        <dbReference type="RuleBase" id="RU362060"/>
    </source>
</evidence>
<dbReference type="GO" id="GO:0042744">
    <property type="term" value="P:hydrogen peroxide catabolic process"/>
    <property type="evidence" value="ECO:0007669"/>
    <property type="project" value="UniProtKB-KW"/>
</dbReference>
<feature type="binding site" evidence="16">
    <location>
        <position position="76"/>
    </location>
    <ligand>
        <name>Ca(2+)</name>
        <dbReference type="ChEBI" id="CHEBI:29108"/>
        <label>1</label>
    </ligand>
</feature>
<dbReference type="SUPFAM" id="SSF48113">
    <property type="entry name" value="Heme-dependent peroxidases"/>
    <property type="match status" value="1"/>
</dbReference>
<keyword evidence="16 19" id="KW-0106">Calcium</keyword>
<evidence type="ECO:0000256" key="14">
    <source>
        <dbReference type="PIRSR" id="PIRSR600823-1"/>
    </source>
</evidence>
<dbReference type="InterPro" id="IPR033905">
    <property type="entry name" value="Secretory_peroxidase"/>
</dbReference>
<proteinExistence type="inferred from homology"/>
<dbReference type="Gene3D" id="1.10.520.10">
    <property type="match status" value="1"/>
</dbReference>
<feature type="binding site" evidence="16">
    <location>
        <position position="70"/>
    </location>
    <ligand>
        <name>Ca(2+)</name>
        <dbReference type="ChEBI" id="CHEBI:29108"/>
        <label>1</label>
    </ligand>
</feature>
<comment type="cofactor">
    <cofactor evidence="16 19">
        <name>Ca(2+)</name>
        <dbReference type="ChEBI" id="CHEBI:29108"/>
    </cofactor>
    <text evidence="16 19">Binds 2 calcium ions per subunit.</text>
</comment>
<dbReference type="InterPro" id="IPR002016">
    <property type="entry name" value="Haem_peroxidase"/>
</dbReference>
<feature type="binding site" evidence="16">
    <location>
        <position position="250"/>
    </location>
    <ligand>
        <name>Ca(2+)</name>
        <dbReference type="ChEBI" id="CHEBI:29108"/>
        <label>2</label>
    </ligand>
</feature>
<accession>A0ABD3AL62</accession>
<feature type="binding site" evidence="15">
    <location>
        <position position="162"/>
    </location>
    <ligand>
        <name>substrate</name>
    </ligand>
</feature>
<keyword evidence="5 19" id="KW-0349">Heme</keyword>
<dbReference type="Gene3D" id="1.10.420.10">
    <property type="entry name" value="Peroxidase, domain 2"/>
    <property type="match status" value="1"/>
</dbReference>
<dbReference type="GO" id="GO:0046872">
    <property type="term" value="F:metal ion binding"/>
    <property type="evidence" value="ECO:0007669"/>
    <property type="project" value="UniProtKB-UniRule"/>
</dbReference>
<gene>
    <name evidence="21" type="ORF">ACH5RR_005437</name>
</gene>
<evidence type="ECO:0000256" key="17">
    <source>
        <dbReference type="PIRSR" id="PIRSR600823-4"/>
    </source>
</evidence>
<name>A0ABD3AL62_9GENT</name>
<dbReference type="Proteomes" id="UP001630127">
    <property type="component" value="Unassembled WGS sequence"/>
</dbReference>
<dbReference type="EMBL" id="JBJUIK010000003">
    <property type="protein sequence ID" value="KAL3531916.1"/>
    <property type="molecule type" value="Genomic_DNA"/>
</dbReference>
<evidence type="ECO:0000256" key="2">
    <source>
        <dbReference type="ARBA" id="ARBA00002322"/>
    </source>
</evidence>
<evidence type="ECO:0000256" key="9">
    <source>
        <dbReference type="ARBA" id="ARBA00023004"/>
    </source>
</evidence>
<evidence type="ECO:0000256" key="7">
    <source>
        <dbReference type="ARBA" id="ARBA00022729"/>
    </source>
</evidence>
<feature type="active site" description="Proton acceptor" evidence="14">
    <location>
        <position position="66"/>
    </location>
</feature>
<comment type="subcellular location">
    <subcellularLocation>
        <location evidence="19">Secreted</location>
    </subcellularLocation>
</comment>
<dbReference type="GO" id="GO:0020037">
    <property type="term" value="F:heme binding"/>
    <property type="evidence" value="ECO:0007669"/>
    <property type="project" value="UniProtKB-UniRule"/>
</dbReference>
<feature type="binding site" evidence="16">
    <location>
        <position position="74"/>
    </location>
    <ligand>
        <name>Ca(2+)</name>
        <dbReference type="ChEBI" id="CHEBI:29108"/>
        <label>1</label>
    </ligand>
</feature>
<keyword evidence="10" id="KW-0090">Biological rhythms</keyword>
<organism evidence="21 22">
    <name type="scientific">Cinchona calisaya</name>
    <dbReference type="NCBI Taxonomy" id="153742"/>
    <lineage>
        <taxon>Eukaryota</taxon>
        <taxon>Viridiplantae</taxon>
        <taxon>Streptophyta</taxon>
        <taxon>Embryophyta</taxon>
        <taxon>Tracheophyta</taxon>
        <taxon>Spermatophyta</taxon>
        <taxon>Magnoliopsida</taxon>
        <taxon>eudicotyledons</taxon>
        <taxon>Gunneridae</taxon>
        <taxon>Pentapetalae</taxon>
        <taxon>asterids</taxon>
        <taxon>lamiids</taxon>
        <taxon>Gentianales</taxon>
        <taxon>Rubiaceae</taxon>
        <taxon>Cinchonoideae</taxon>
        <taxon>Cinchoneae</taxon>
        <taxon>Cinchona</taxon>
    </lineage>
</organism>
<dbReference type="PRINTS" id="PR00461">
    <property type="entry name" value="PLPEROXIDASE"/>
</dbReference>
<dbReference type="GO" id="GO:0140825">
    <property type="term" value="F:lactoperoxidase activity"/>
    <property type="evidence" value="ECO:0007669"/>
    <property type="project" value="UniProtKB-EC"/>
</dbReference>
<feature type="binding site" evidence="16">
    <location>
        <position position="242"/>
    </location>
    <ligand>
        <name>Ca(2+)</name>
        <dbReference type="ChEBI" id="CHEBI:29108"/>
        <label>2</label>
    </ligand>
</feature>
<feature type="disulfide bond" evidence="18">
    <location>
        <begin position="68"/>
        <end position="73"/>
    </location>
</feature>